<proteinExistence type="predicted"/>
<evidence type="ECO:0000313" key="4">
    <source>
        <dbReference type="Proteomes" id="UP000184395"/>
    </source>
</evidence>
<dbReference type="Gene3D" id="3.40.630.30">
    <property type="match status" value="1"/>
</dbReference>
<accession>A0A1M6Z7A7</accession>
<evidence type="ECO:0000256" key="1">
    <source>
        <dbReference type="SAM" id="MobiDB-lite"/>
    </source>
</evidence>
<dbReference type="AlphaFoldDB" id="A0A1M6Z7A7"/>
<reference evidence="3 4" key="1">
    <citation type="submission" date="2016-11" db="EMBL/GenBank/DDBJ databases">
        <authorList>
            <person name="Jaros S."/>
            <person name="Januszkiewicz K."/>
            <person name="Wedrychowicz H."/>
        </authorList>
    </citation>
    <scope>NUCLEOTIDE SEQUENCE [LARGE SCALE GENOMIC DNA]</scope>
    <source>
        <strain evidence="3 4">LMG 20594</strain>
    </source>
</reference>
<protein>
    <submittedName>
        <fullName evidence="3">Acetyltransferase involved in cellulose biosynthesis, CelD/BcsL family</fullName>
    </submittedName>
</protein>
<gene>
    <name evidence="3" type="ORF">SAMN05192548_10924</name>
</gene>
<feature type="region of interest" description="Disordered" evidence="1">
    <location>
        <begin position="371"/>
        <end position="412"/>
    </location>
</feature>
<dbReference type="EMBL" id="FRAB01000092">
    <property type="protein sequence ID" value="SHL26315.1"/>
    <property type="molecule type" value="Genomic_DNA"/>
</dbReference>
<evidence type="ECO:0000313" key="3">
    <source>
        <dbReference type="EMBL" id="SHL26315.1"/>
    </source>
</evidence>
<dbReference type="Proteomes" id="UP000184395">
    <property type="component" value="Unassembled WGS sequence"/>
</dbReference>
<dbReference type="InterPro" id="IPR016181">
    <property type="entry name" value="Acyl_CoA_acyltransferase"/>
</dbReference>
<keyword evidence="3" id="KW-0808">Transferase</keyword>
<organism evidence="3 4">
    <name type="scientific">Paraburkholderia terricola</name>
    <dbReference type="NCBI Taxonomy" id="169427"/>
    <lineage>
        <taxon>Bacteria</taxon>
        <taxon>Pseudomonadati</taxon>
        <taxon>Pseudomonadota</taxon>
        <taxon>Betaproteobacteria</taxon>
        <taxon>Burkholderiales</taxon>
        <taxon>Burkholderiaceae</taxon>
        <taxon>Paraburkholderia</taxon>
    </lineage>
</organism>
<dbReference type="SUPFAM" id="SSF55729">
    <property type="entry name" value="Acyl-CoA N-acyltransferases (Nat)"/>
    <property type="match status" value="1"/>
</dbReference>
<feature type="domain" description="BioF2-like acetyltransferase" evidence="2">
    <location>
        <begin position="185"/>
        <end position="324"/>
    </location>
</feature>
<dbReference type="GeneID" id="301977145"/>
<dbReference type="GO" id="GO:0016740">
    <property type="term" value="F:transferase activity"/>
    <property type="evidence" value="ECO:0007669"/>
    <property type="project" value="UniProtKB-KW"/>
</dbReference>
<name>A0A1M6Z7A7_9BURK</name>
<evidence type="ECO:0000259" key="2">
    <source>
        <dbReference type="Pfam" id="PF13480"/>
    </source>
</evidence>
<dbReference type="STRING" id="169427.SAMN05192548_10924"/>
<sequence length="412" mass="46622">MHNPKSHIEIISDVERFRALRNEWEDLWSRANGRYHEAFAVCWESWLNIAEPRGSKLRCIVGRQNGRLVMVWPLVVTRRALWRVLRMLGPEAADYTSMLLDPEADAQLLVDQAWRAAMKHCGADVLRVPYLDERSRLHRIISSERHIVFGEQRSAAIARLRAETDWGSFAGALGTLSGKKPGALERRLAKQGKLEARLLSPDEAERNRELVDWTLSRKREWASRVDKRGAWLYSAQYRDFLVSLLNTQAHEPAARLYLITLDDVPLATTIIGIGKSSIKGLLTGFDQRYAKYSPGQLVVEYMVKWAFDHRLDFDFGVGSESFKSYWSRNNAVTVASAEVAATAWGRVAFGVRKLISRNSALVSRLRQPSFAENDGATEAPDSGECRGEKRQRTKERRNARSGPTLVGADDAT</sequence>
<dbReference type="InterPro" id="IPR038740">
    <property type="entry name" value="BioF2-like_GNAT_dom"/>
</dbReference>
<dbReference type="Pfam" id="PF13480">
    <property type="entry name" value="Acetyltransf_6"/>
    <property type="match status" value="1"/>
</dbReference>
<dbReference type="OrthoDB" id="8998823at2"/>
<dbReference type="RefSeq" id="WP_073432960.1">
    <property type="nucleotide sequence ID" value="NZ_CADFGY010000005.1"/>
</dbReference>
<dbReference type="KEGG" id="pts:CUJ90_03040"/>